<organism evidence="1 2">
    <name type="scientific">Domibacillus iocasae</name>
    <dbReference type="NCBI Taxonomy" id="1714016"/>
    <lineage>
        <taxon>Bacteria</taxon>
        <taxon>Bacillati</taxon>
        <taxon>Bacillota</taxon>
        <taxon>Bacilli</taxon>
        <taxon>Bacillales</taxon>
        <taxon>Bacillaceae</taxon>
        <taxon>Domibacillus</taxon>
    </lineage>
</organism>
<keyword evidence="2" id="KW-1185">Reference proteome</keyword>
<reference evidence="1 2" key="1">
    <citation type="submission" date="2016-06" db="EMBL/GenBank/DDBJ databases">
        <title>Domibacillus iocasae genome sequencing.</title>
        <authorList>
            <person name="Verma A."/>
            <person name="Pal Y."/>
            <person name="Ojha A.K."/>
            <person name="Krishnamurthi S."/>
        </authorList>
    </citation>
    <scope>NUCLEOTIDE SEQUENCE [LARGE SCALE GENOMIC DNA]</scope>
    <source>
        <strain evidence="1 2">DSM 29979</strain>
    </source>
</reference>
<comment type="caution">
    <text evidence="1">The sequence shown here is derived from an EMBL/GenBank/DDBJ whole genome shotgun (WGS) entry which is preliminary data.</text>
</comment>
<evidence type="ECO:0000313" key="2">
    <source>
        <dbReference type="Proteomes" id="UP000095658"/>
    </source>
</evidence>
<evidence type="ECO:0000313" key="1">
    <source>
        <dbReference type="EMBL" id="OES43451.1"/>
    </source>
</evidence>
<sequence length="92" mass="10639">MTGKVDLSVTIFLLPFNRKASGKPDFFSMIFRKRKSLKTFQKQAYISFYWVYITIGARKKKFYKGSGHHGTGSRSMYFQAGTQIVIYGLYAM</sequence>
<proteinExistence type="predicted"/>
<dbReference type="Proteomes" id="UP000095658">
    <property type="component" value="Unassembled WGS sequence"/>
</dbReference>
<accession>A0A1E7DK38</accession>
<protein>
    <submittedName>
        <fullName evidence="1">Uncharacterized protein</fullName>
    </submittedName>
</protein>
<dbReference type="AlphaFoldDB" id="A0A1E7DK38"/>
<name>A0A1E7DK38_9BACI</name>
<dbReference type="STRING" id="1714016.BA724_13595"/>
<dbReference type="EMBL" id="MAMP01000025">
    <property type="protein sequence ID" value="OES43451.1"/>
    <property type="molecule type" value="Genomic_DNA"/>
</dbReference>
<gene>
    <name evidence="1" type="ORF">BA724_13595</name>
</gene>